<evidence type="ECO:0000313" key="2">
    <source>
        <dbReference type="EMBL" id="JAC71990.1"/>
    </source>
</evidence>
<name>A0A061RMU3_9CHLO</name>
<feature type="region of interest" description="Disordered" evidence="1">
    <location>
        <begin position="46"/>
        <end position="70"/>
    </location>
</feature>
<organism evidence="2">
    <name type="scientific">Tetraselmis sp. GSL018</name>
    <dbReference type="NCBI Taxonomy" id="582737"/>
    <lineage>
        <taxon>Eukaryota</taxon>
        <taxon>Viridiplantae</taxon>
        <taxon>Chlorophyta</taxon>
        <taxon>core chlorophytes</taxon>
        <taxon>Chlorodendrophyceae</taxon>
        <taxon>Chlorodendrales</taxon>
        <taxon>Chlorodendraceae</taxon>
        <taxon>Tetraselmis</taxon>
    </lineage>
</organism>
<feature type="non-terminal residue" evidence="2">
    <location>
        <position position="1"/>
    </location>
</feature>
<dbReference type="EMBL" id="GBEZ01014053">
    <property type="protein sequence ID" value="JAC71990.1"/>
    <property type="molecule type" value="Transcribed_RNA"/>
</dbReference>
<accession>A0A061RMU3</accession>
<feature type="compositionally biased region" description="Basic residues" evidence="1">
    <location>
        <begin position="60"/>
        <end position="70"/>
    </location>
</feature>
<reference evidence="2" key="1">
    <citation type="submission" date="2014-05" db="EMBL/GenBank/DDBJ databases">
        <title>The transcriptome of the halophilic microalga Tetraselmis sp. GSL018 isolated from the Great Salt Lake, Utah.</title>
        <authorList>
            <person name="Jinkerson R.E."/>
            <person name="D'Adamo S."/>
            <person name="Posewitz M.C."/>
        </authorList>
    </citation>
    <scope>NUCLEOTIDE SEQUENCE</scope>
    <source>
        <strain evidence="2">GSL018</strain>
    </source>
</reference>
<proteinExistence type="predicted"/>
<feature type="region of interest" description="Disordered" evidence="1">
    <location>
        <begin position="1"/>
        <end position="25"/>
    </location>
</feature>
<protein>
    <submittedName>
        <fullName evidence="2">Uncharacterized protein</fullName>
    </submittedName>
</protein>
<sequence length="70" mass="7563">GFSSAGSPLTPFFLPREGSKTPPSSYFPAWQPPVFALALPVGPRIEANRPSDPLVPQVMRTRRAGRVAET</sequence>
<dbReference type="AlphaFoldDB" id="A0A061RMU3"/>
<evidence type="ECO:0000256" key="1">
    <source>
        <dbReference type="SAM" id="MobiDB-lite"/>
    </source>
</evidence>
<gene>
    <name evidence="2" type="ORF">TSPGSL018_720</name>
</gene>
<feature type="non-terminal residue" evidence="2">
    <location>
        <position position="70"/>
    </location>
</feature>